<evidence type="ECO:0000256" key="5">
    <source>
        <dbReference type="ARBA" id="ARBA00022617"/>
    </source>
</evidence>
<dbReference type="SUPFAM" id="SSF55874">
    <property type="entry name" value="ATPase domain of HSP90 chaperone/DNA topoisomerase II/histidine kinase"/>
    <property type="match status" value="1"/>
</dbReference>
<gene>
    <name evidence="18" type="ORF">GCM10011322_12070</name>
</gene>
<dbReference type="NCBIfam" id="TIGR00229">
    <property type="entry name" value="sensory_box"/>
    <property type="match status" value="1"/>
</dbReference>
<dbReference type="EC" id="2.7.13.3" evidence="3"/>
<keyword evidence="5" id="KW-0479">Metal-binding</keyword>
<evidence type="ECO:0000256" key="3">
    <source>
        <dbReference type="ARBA" id="ARBA00012438"/>
    </source>
</evidence>
<dbReference type="SMART" id="SM00387">
    <property type="entry name" value="HATPase_c"/>
    <property type="match status" value="1"/>
</dbReference>
<keyword evidence="5" id="KW-0349">Heme</keyword>
<evidence type="ECO:0000256" key="1">
    <source>
        <dbReference type="ARBA" id="ARBA00000085"/>
    </source>
</evidence>
<evidence type="ECO:0000259" key="17">
    <source>
        <dbReference type="PROSITE" id="PS50113"/>
    </source>
</evidence>
<evidence type="ECO:0000256" key="8">
    <source>
        <dbReference type="ARBA" id="ARBA00022777"/>
    </source>
</evidence>
<dbReference type="GO" id="GO:0000155">
    <property type="term" value="F:phosphorelay sensor kinase activity"/>
    <property type="evidence" value="ECO:0007669"/>
    <property type="project" value="InterPro"/>
</dbReference>
<dbReference type="InterPro" id="IPR036890">
    <property type="entry name" value="HATPase_C_sf"/>
</dbReference>
<dbReference type="PROSITE" id="PS50112">
    <property type="entry name" value="PAS"/>
    <property type="match status" value="1"/>
</dbReference>
<feature type="compositionally biased region" description="Basic and acidic residues" evidence="14">
    <location>
        <begin position="426"/>
        <end position="449"/>
    </location>
</feature>
<comment type="cofactor">
    <cofactor evidence="2">
        <name>heme</name>
        <dbReference type="ChEBI" id="CHEBI:30413"/>
    </cofactor>
</comment>
<dbReference type="PANTHER" id="PTHR43065:SF10">
    <property type="entry name" value="PEROXIDE STRESS-ACTIVATED HISTIDINE KINASE MAK3"/>
    <property type="match status" value="1"/>
</dbReference>
<comment type="catalytic activity">
    <reaction evidence="1">
        <text>ATP + protein L-histidine = ADP + protein N-phospho-L-histidine.</text>
        <dbReference type="EC" id="2.7.13.3"/>
    </reaction>
</comment>
<dbReference type="InterPro" id="IPR004358">
    <property type="entry name" value="Sig_transdc_His_kin-like_C"/>
</dbReference>
<keyword evidence="4" id="KW-0597">Phosphoprotein</keyword>
<evidence type="ECO:0000313" key="18">
    <source>
        <dbReference type="EMBL" id="GGK27153.1"/>
    </source>
</evidence>
<protein>
    <recommendedName>
        <fullName evidence="13">Sensor protein FixL</fullName>
        <ecNumber evidence="3">2.7.13.3</ecNumber>
    </recommendedName>
</protein>
<dbReference type="PRINTS" id="PR00344">
    <property type="entry name" value="BCTRLSENSOR"/>
</dbReference>
<keyword evidence="19" id="KW-1185">Reference proteome</keyword>
<evidence type="ECO:0000259" key="15">
    <source>
        <dbReference type="PROSITE" id="PS50109"/>
    </source>
</evidence>
<dbReference type="InterPro" id="IPR000700">
    <property type="entry name" value="PAS-assoc_C"/>
</dbReference>
<dbReference type="Gene3D" id="3.30.565.10">
    <property type="entry name" value="Histidine kinase-like ATPase, C-terminal domain"/>
    <property type="match status" value="1"/>
</dbReference>
<evidence type="ECO:0000256" key="6">
    <source>
        <dbReference type="ARBA" id="ARBA00022679"/>
    </source>
</evidence>
<evidence type="ECO:0000256" key="4">
    <source>
        <dbReference type="ARBA" id="ARBA00022553"/>
    </source>
</evidence>
<feature type="domain" description="Histidine kinase" evidence="15">
    <location>
        <begin position="200"/>
        <end position="426"/>
    </location>
</feature>
<feature type="compositionally biased region" description="Basic residues" evidence="14">
    <location>
        <begin position="1"/>
        <end position="10"/>
    </location>
</feature>
<dbReference type="Pfam" id="PF02518">
    <property type="entry name" value="HATPase_c"/>
    <property type="match status" value="1"/>
</dbReference>
<evidence type="ECO:0000313" key="19">
    <source>
        <dbReference type="Proteomes" id="UP000600449"/>
    </source>
</evidence>
<dbReference type="Gene3D" id="3.30.450.20">
    <property type="entry name" value="PAS domain"/>
    <property type="match status" value="1"/>
</dbReference>
<name>A0A917Q5Q4_9HYPH</name>
<comment type="caution">
    <text evidence="18">The sequence shown here is derived from an EMBL/GenBank/DDBJ whole genome shotgun (WGS) entry which is preliminary data.</text>
</comment>
<dbReference type="SMART" id="SM00388">
    <property type="entry name" value="HisKA"/>
    <property type="match status" value="1"/>
</dbReference>
<dbReference type="Pfam" id="PF00989">
    <property type="entry name" value="PAS"/>
    <property type="match status" value="1"/>
</dbReference>
<reference evidence="18 19" key="1">
    <citation type="journal article" date="2014" name="Int. J. Syst. Evol. Microbiol.">
        <title>Complete genome sequence of Corynebacterium casei LMG S-19264T (=DSM 44701T), isolated from a smear-ripened cheese.</title>
        <authorList>
            <consortium name="US DOE Joint Genome Institute (JGI-PGF)"/>
            <person name="Walter F."/>
            <person name="Albersmeier A."/>
            <person name="Kalinowski J."/>
            <person name="Ruckert C."/>
        </authorList>
    </citation>
    <scope>NUCLEOTIDE SEQUENCE [LARGE SCALE GENOMIC DNA]</scope>
    <source>
        <strain evidence="18 19">CGMCC 1.9161</strain>
    </source>
</reference>
<feature type="domain" description="PAC" evidence="17">
    <location>
        <begin position="130"/>
        <end position="180"/>
    </location>
</feature>
<dbReference type="EMBL" id="BMMF01000003">
    <property type="protein sequence ID" value="GGK27153.1"/>
    <property type="molecule type" value="Genomic_DNA"/>
</dbReference>
<dbReference type="InterPro" id="IPR036097">
    <property type="entry name" value="HisK_dim/P_sf"/>
</dbReference>
<dbReference type="CDD" id="cd00082">
    <property type="entry name" value="HisKA"/>
    <property type="match status" value="1"/>
</dbReference>
<evidence type="ECO:0000256" key="14">
    <source>
        <dbReference type="SAM" id="MobiDB-lite"/>
    </source>
</evidence>
<feature type="domain" description="PAS" evidence="16">
    <location>
        <begin position="53"/>
        <end position="123"/>
    </location>
</feature>
<dbReference type="InterPro" id="IPR005467">
    <property type="entry name" value="His_kinase_dom"/>
</dbReference>
<dbReference type="InterPro" id="IPR000014">
    <property type="entry name" value="PAS"/>
</dbReference>
<keyword evidence="11" id="KW-0902">Two-component regulatory system</keyword>
<dbReference type="SUPFAM" id="SSF55785">
    <property type="entry name" value="PYP-like sensor domain (PAS domain)"/>
    <property type="match status" value="1"/>
</dbReference>
<dbReference type="GO" id="GO:0006355">
    <property type="term" value="P:regulation of DNA-templated transcription"/>
    <property type="evidence" value="ECO:0007669"/>
    <property type="project" value="InterPro"/>
</dbReference>
<dbReference type="SMART" id="SM00091">
    <property type="entry name" value="PAS"/>
    <property type="match status" value="1"/>
</dbReference>
<evidence type="ECO:0000256" key="10">
    <source>
        <dbReference type="ARBA" id="ARBA00023004"/>
    </source>
</evidence>
<dbReference type="GO" id="GO:0005524">
    <property type="term" value="F:ATP binding"/>
    <property type="evidence" value="ECO:0007669"/>
    <property type="project" value="UniProtKB-KW"/>
</dbReference>
<evidence type="ECO:0000256" key="13">
    <source>
        <dbReference type="ARBA" id="ARBA00070616"/>
    </source>
</evidence>
<dbReference type="AlphaFoldDB" id="A0A917Q5Q4"/>
<organism evidence="18 19">
    <name type="scientific">Salinarimonas ramus</name>
    <dbReference type="NCBI Taxonomy" id="690164"/>
    <lineage>
        <taxon>Bacteria</taxon>
        <taxon>Pseudomonadati</taxon>
        <taxon>Pseudomonadota</taxon>
        <taxon>Alphaproteobacteria</taxon>
        <taxon>Hyphomicrobiales</taxon>
        <taxon>Salinarimonadaceae</taxon>
        <taxon>Salinarimonas</taxon>
    </lineage>
</organism>
<dbReference type="SUPFAM" id="SSF47384">
    <property type="entry name" value="Homodimeric domain of signal transducing histidine kinase"/>
    <property type="match status" value="1"/>
</dbReference>
<keyword evidence="10" id="KW-0408">Iron</keyword>
<feature type="region of interest" description="Disordered" evidence="14">
    <location>
        <begin position="1"/>
        <end position="50"/>
    </location>
</feature>
<evidence type="ECO:0000259" key="16">
    <source>
        <dbReference type="PROSITE" id="PS50112"/>
    </source>
</evidence>
<keyword evidence="8" id="KW-0418">Kinase</keyword>
<dbReference type="InterPro" id="IPR035965">
    <property type="entry name" value="PAS-like_dom_sf"/>
</dbReference>
<dbReference type="PROSITE" id="PS50109">
    <property type="entry name" value="HIS_KIN"/>
    <property type="match status" value="1"/>
</dbReference>
<keyword evidence="7" id="KW-0547">Nucleotide-binding</keyword>
<dbReference type="InterPro" id="IPR003661">
    <property type="entry name" value="HisK_dim/P_dom"/>
</dbReference>
<keyword evidence="6" id="KW-0808">Transferase</keyword>
<evidence type="ECO:0000256" key="9">
    <source>
        <dbReference type="ARBA" id="ARBA00022840"/>
    </source>
</evidence>
<feature type="region of interest" description="Disordered" evidence="14">
    <location>
        <begin position="422"/>
        <end position="449"/>
    </location>
</feature>
<evidence type="ECO:0000256" key="12">
    <source>
        <dbReference type="ARBA" id="ARBA00059827"/>
    </source>
</evidence>
<sequence length="449" mass="48929">MHPGRKRRYLHPSEYTERSNGSAGDAMDESTTGDGDGRPGIPAGTPPVLGSTSDARWASILNTAVDGIIVIDERARVMIFNRACERMFGYAAEEVVGRNVAMLMPPEHSGDHDAYVQRYMRTGHRKIIGIGREVRARHRDGTMFPIDLSVGEAQTPDGRQFVGILRDLTSRKDAERRLNDLQSDLIRLARVSALDEMGSALAHELNQPLTAIMLYLQAVGREFARAKEMGHTREADARADAILEKARREAHRAGSIIQRIRSLVEKRAPERKPVDLNAIVDDALELTVIGQDRNVALVRDYQAGLPPLRVDPVQIQQVVVNLVRNAYEAVKGRRGGRIVVSTSLDDRHLLVSVEDSGPGIPREVLTDLFKAFKTTGGGAGGGKSSGMGLGLAISRTIAQNHGGDLSVDPGGDGRGARFVVRLPLRAPEDERAGEDAAETSRGEQEWGRA</sequence>
<comment type="function">
    <text evidence="12">Putative oxygen sensor; modulates the activity of FixJ, a transcriptional activator of nitrogen fixation fixK gene. FixL probably acts as a kinase that phosphorylates FixJ.</text>
</comment>
<dbReference type="FunFam" id="3.30.450.20:FF:000060">
    <property type="entry name" value="Sensor protein FixL"/>
    <property type="match status" value="1"/>
</dbReference>
<evidence type="ECO:0000256" key="2">
    <source>
        <dbReference type="ARBA" id="ARBA00001971"/>
    </source>
</evidence>
<evidence type="ECO:0000256" key="11">
    <source>
        <dbReference type="ARBA" id="ARBA00023012"/>
    </source>
</evidence>
<dbReference type="InterPro" id="IPR013767">
    <property type="entry name" value="PAS_fold"/>
</dbReference>
<keyword evidence="9" id="KW-0067">ATP-binding</keyword>
<evidence type="ECO:0000256" key="7">
    <source>
        <dbReference type="ARBA" id="ARBA00022741"/>
    </source>
</evidence>
<dbReference type="CDD" id="cd00130">
    <property type="entry name" value="PAS"/>
    <property type="match status" value="1"/>
</dbReference>
<dbReference type="Pfam" id="PF00512">
    <property type="entry name" value="HisKA"/>
    <property type="match status" value="1"/>
</dbReference>
<dbReference type="Proteomes" id="UP000600449">
    <property type="component" value="Unassembled WGS sequence"/>
</dbReference>
<accession>A0A917Q5Q4</accession>
<dbReference type="PANTHER" id="PTHR43065">
    <property type="entry name" value="SENSOR HISTIDINE KINASE"/>
    <property type="match status" value="1"/>
</dbReference>
<dbReference type="PROSITE" id="PS50113">
    <property type="entry name" value="PAC"/>
    <property type="match status" value="1"/>
</dbReference>
<dbReference type="InterPro" id="IPR003594">
    <property type="entry name" value="HATPase_dom"/>
</dbReference>
<dbReference type="Gene3D" id="1.10.287.130">
    <property type="match status" value="1"/>
</dbReference>
<proteinExistence type="predicted"/>